<evidence type="ECO:0000313" key="12">
    <source>
        <dbReference type="Proteomes" id="UP000256964"/>
    </source>
</evidence>
<dbReference type="InterPro" id="IPR036427">
    <property type="entry name" value="Bromodomain-like_sf"/>
</dbReference>
<keyword evidence="3" id="KW-0156">Chromatin regulator</keyword>
<dbReference type="SMART" id="SM00297">
    <property type="entry name" value="BROMO"/>
    <property type="match status" value="2"/>
</dbReference>
<evidence type="ECO:0000256" key="3">
    <source>
        <dbReference type="ARBA" id="ARBA00022853"/>
    </source>
</evidence>
<name>A0A371DF38_9APHY</name>
<evidence type="ECO:0000256" key="7">
    <source>
        <dbReference type="ARBA" id="ARBA00023242"/>
    </source>
</evidence>
<dbReference type="Gene3D" id="1.20.920.10">
    <property type="entry name" value="Bromodomain-like"/>
    <property type="match status" value="2"/>
</dbReference>
<evidence type="ECO:0000256" key="6">
    <source>
        <dbReference type="ARBA" id="ARBA00023163"/>
    </source>
</evidence>
<keyword evidence="12" id="KW-1185">Reference proteome</keyword>
<dbReference type="PANTHER" id="PTHR16062">
    <property type="entry name" value="SWI/SNF-RELATED"/>
    <property type="match status" value="1"/>
</dbReference>
<dbReference type="InterPro" id="IPR037382">
    <property type="entry name" value="Rsc/polybromo"/>
</dbReference>
<accession>A0A371DF38</accession>
<evidence type="ECO:0000256" key="4">
    <source>
        <dbReference type="ARBA" id="ARBA00023015"/>
    </source>
</evidence>
<feature type="compositionally biased region" description="Polar residues" evidence="9">
    <location>
        <begin position="44"/>
        <end position="57"/>
    </location>
</feature>
<evidence type="ECO:0000313" key="11">
    <source>
        <dbReference type="EMBL" id="RDX51136.1"/>
    </source>
</evidence>
<dbReference type="InterPro" id="IPR001487">
    <property type="entry name" value="Bromodomain"/>
</dbReference>
<feature type="region of interest" description="Disordered" evidence="9">
    <location>
        <begin position="353"/>
        <end position="405"/>
    </location>
</feature>
<dbReference type="PROSITE" id="PS50014">
    <property type="entry name" value="BROMODOMAIN_2"/>
    <property type="match status" value="2"/>
</dbReference>
<dbReference type="GO" id="GO:0003682">
    <property type="term" value="F:chromatin binding"/>
    <property type="evidence" value="ECO:0007669"/>
    <property type="project" value="TreeGrafter"/>
</dbReference>
<feature type="compositionally biased region" description="Low complexity" evidence="9">
    <location>
        <begin position="377"/>
        <end position="387"/>
    </location>
</feature>
<keyword evidence="2" id="KW-0677">Repeat</keyword>
<gene>
    <name evidence="11" type="ORF">OH76DRAFT_1401910</name>
</gene>
<feature type="domain" description="Bromo" evidence="10">
    <location>
        <begin position="212"/>
        <end position="282"/>
    </location>
</feature>
<evidence type="ECO:0000256" key="2">
    <source>
        <dbReference type="ARBA" id="ARBA00022737"/>
    </source>
</evidence>
<dbReference type="SUPFAM" id="SSF47370">
    <property type="entry name" value="Bromodomain"/>
    <property type="match status" value="2"/>
</dbReference>
<dbReference type="CDD" id="cd04369">
    <property type="entry name" value="Bromodomain"/>
    <property type="match status" value="1"/>
</dbReference>
<keyword evidence="6" id="KW-0804">Transcription</keyword>
<reference evidence="11 12" key="1">
    <citation type="journal article" date="2018" name="Biotechnol. Biofuels">
        <title>Integrative visual omics of the white-rot fungus Polyporus brumalis exposes the biotechnological potential of its oxidative enzymes for delignifying raw plant biomass.</title>
        <authorList>
            <person name="Miyauchi S."/>
            <person name="Rancon A."/>
            <person name="Drula E."/>
            <person name="Hage H."/>
            <person name="Chaduli D."/>
            <person name="Favel A."/>
            <person name="Grisel S."/>
            <person name="Henrissat B."/>
            <person name="Herpoel-Gimbert I."/>
            <person name="Ruiz-Duenas F.J."/>
            <person name="Chevret D."/>
            <person name="Hainaut M."/>
            <person name="Lin J."/>
            <person name="Wang M."/>
            <person name="Pangilinan J."/>
            <person name="Lipzen A."/>
            <person name="Lesage-Meessen L."/>
            <person name="Navarro D."/>
            <person name="Riley R."/>
            <person name="Grigoriev I.V."/>
            <person name="Zhou S."/>
            <person name="Raouche S."/>
            <person name="Rosso M.N."/>
        </authorList>
    </citation>
    <scope>NUCLEOTIDE SEQUENCE [LARGE SCALE GENOMIC DNA]</scope>
    <source>
        <strain evidence="11 12">BRFM 1820</strain>
    </source>
</reference>
<comment type="subcellular location">
    <subcellularLocation>
        <location evidence="1">Nucleus</location>
    </subcellularLocation>
</comment>
<evidence type="ECO:0000256" key="1">
    <source>
        <dbReference type="ARBA" id="ARBA00004123"/>
    </source>
</evidence>
<feature type="compositionally biased region" description="Basic residues" evidence="9">
    <location>
        <begin position="589"/>
        <end position="612"/>
    </location>
</feature>
<dbReference type="GO" id="GO:0006368">
    <property type="term" value="P:transcription elongation by RNA polymerase II"/>
    <property type="evidence" value="ECO:0007669"/>
    <property type="project" value="TreeGrafter"/>
</dbReference>
<feature type="domain" description="Bromo" evidence="10">
    <location>
        <begin position="85"/>
        <end position="155"/>
    </location>
</feature>
<dbReference type="GO" id="GO:0016586">
    <property type="term" value="C:RSC-type complex"/>
    <property type="evidence" value="ECO:0007669"/>
    <property type="project" value="InterPro"/>
</dbReference>
<dbReference type="PANTHER" id="PTHR16062:SF19">
    <property type="entry name" value="PROTEIN POLYBROMO-1"/>
    <property type="match status" value="1"/>
</dbReference>
<feature type="region of interest" description="Disordered" evidence="9">
    <location>
        <begin position="559"/>
        <end position="613"/>
    </location>
</feature>
<dbReference type="Pfam" id="PF00439">
    <property type="entry name" value="Bromodomain"/>
    <property type="match status" value="2"/>
</dbReference>
<feature type="region of interest" description="Disordered" evidence="9">
    <location>
        <begin position="450"/>
        <end position="470"/>
    </location>
</feature>
<dbReference type="STRING" id="139420.A0A371DF38"/>
<dbReference type="EMBL" id="KZ857396">
    <property type="protein sequence ID" value="RDX51136.1"/>
    <property type="molecule type" value="Genomic_DNA"/>
</dbReference>
<keyword evidence="5 8" id="KW-0103">Bromodomain</keyword>
<protein>
    <submittedName>
        <fullName evidence="11">Bromodomain-containing protein</fullName>
    </submittedName>
</protein>
<dbReference type="GO" id="GO:0006338">
    <property type="term" value="P:chromatin remodeling"/>
    <property type="evidence" value="ECO:0007669"/>
    <property type="project" value="InterPro"/>
</dbReference>
<evidence type="ECO:0000256" key="5">
    <source>
        <dbReference type="ARBA" id="ARBA00023117"/>
    </source>
</evidence>
<keyword evidence="4" id="KW-0805">Transcription regulation</keyword>
<evidence type="ECO:0000256" key="9">
    <source>
        <dbReference type="SAM" id="MobiDB-lite"/>
    </source>
</evidence>
<evidence type="ECO:0000259" key="10">
    <source>
        <dbReference type="PROSITE" id="PS50014"/>
    </source>
</evidence>
<dbReference type="OrthoDB" id="6017at2759"/>
<dbReference type="AlphaFoldDB" id="A0A371DF38"/>
<evidence type="ECO:0000256" key="8">
    <source>
        <dbReference type="PROSITE-ProRule" id="PRU00035"/>
    </source>
</evidence>
<keyword evidence="7" id="KW-0539">Nucleus</keyword>
<sequence>MSKREARSIAAAGVDIDAPRAKRRKEAPATSNPASDGKHAAETTGANGATQDPTAIGTTPAEDRETVREKGLQLWTTLKDAVNKEGAIASFQFMRLPSKRQYPDYYVLIKHPIALEDIKNKLEAREYTSLEDVKHDFETCFRNAKRYNMKESQIFKDAKFLHKLAAKTYSRITGTKEVDGDGSDDEEKKKKPTLHRLLKTRLQKLVAKTDDSGRVLSDLFMELPSKKSWPIYYTLIKKPQCLQNIFNKLKRKEYPQPVDFANDVELVFSNALEFNQEHTQIWEDAVALREYFRKLMSDLPEPYTIPAYANSGEHPTKIKLRVPHAPAAQPQPIVAPAPSLPSSNSIVVRGYHAASTSTPVPPKKVTLPAATSRPANTVKSPSVTPVISPTPVPPSAQASSSLNVISPPAPAPITAAAPATAPQGQQPVHVATFRPTTFAYNHTGATNGAPYNAGAASQPPSLAPAPPKAHSISPAITSTSAVAAAPSALVHVPAVAVTRPSPPAVIQYAHPLQHAVVTTMPHCRRLVLDQAEGVRSWAMRLSASETAVLVSEVTFLGRPAGAEEDESSSDEEPHRQEEEEEEEAEATPKKRGPGRPRKRGRPPKAVTKKAKAKVPETQLGPLQVKLNGTLLNAKEGDTWEVQVPYGMSTLELGEQGGMVWKVYLDRTTF</sequence>
<feature type="region of interest" description="Disordered" evidence="9">
    <location>
        <begin position="1"/>
        <end position="68"/>
    </location>
</feature>
<dbReference type="Proteomes" id="UP000256964">
    <property type="component" value="Unassembled WGS sequence"/>
</dbReference>
<dbReference type="PRINTS" id="PR00503">
    <property type="entry name" value="BROMODOMAIN"/>
</dbReference>
<proteinExistence type="predicted"/>
<organism evidence="11 12">
    <name type="scientific">Lentinus brumalis</name>
    <dbReference type="NCBI Taxonomy" id="2498619"/>
    <lineage>
        <taxon>Eukaryota</taxon>
        <taxon>Fungi</taxon>
        <taxon>Dikarya</taxon>
        <taxon>Basidiomycota</taxon>
        <taxon>Agaricomycotina</taxon>
        <taxon>Agaricomycetes</taxon>
        <taxon>Polyporales</taxon>
        <taxon>Polyporaceae</taxon>
        <taxon>Lentinus</taxon>
    </lineage>
</organism>